<feature type="transmembrane region" description="Helical" evidence="1">
    <location>
        <begin position="152"/>
        <end position="171"/>
    </location>
</feature>
<sequence>MSTSTLQGLHTTLSLPPYVGAVIFESFLYGLYVILFAICTFVLISRHKRLHWILLLSATTMFALATSDIIYTCCILFEKLMKRSPVPTDVRPKYWLYVTNNVIADSLLLYRCWVVWEYRKMVMLGPMILLIAGTACGYTFEASTTGLADDIWIYLIMTLILNATLTTLTAGRIWYLAKKARLVLGMGLLRRYNATITILIESGILYSLYIILDLGFRKQKTMSVILDAGLIQIVGVVPTLIIVKVGLGRAVHDVEANEAITRLEGNKASPTRRSFPDDLHCVHSREGRHASNFTFISGRHVGQVGSELIIGQTREIDHEIAVESLRHLRGESLRLSWEFGMASSPPGLGILQQVPKTI</sequence>
<gene>
    <name evidence="2" type="ORF">BDN70DRAFT_883304</name>
</gene>
<evidence type="ECO:0000313" key="3">
    <source>
        <dbReference type="Proteomes" id="UP000807469"/>
    </source>
</evidence>
<keyword evidence="1" id="KW-1133">Transmembrane helix</keyword>
<keyword evidence="1" id="KW-0812">Transmembrane</keyword>
<feature type="transmembrane region" description="Helical" evidence="1">
    <location>
        <begin position="192"/>
        <end position="212"/>
    </location>
</feature>
<dbReference type="EMBL" id="MU155320">
    <property type="protein sequence ID" value="KAF9475744.1"/>
    <property type="molecule type" value="Genomic_DNA"/>
</dbReference>
<keyword evidence="1" id="KW-0472">Membrane</keyword>
<protein>
    <submittedName>
        <fullName evidence="2">Uncharacterized protein</fullName>
    </submittedName>
</protein>
<dbReference type="Proteomes" id="UP000807469">
    <property type="component" value="Unassembled WGS sequence"/>
</dbReference>
<evidence type="ECO:0000313" key="2">
    <source>
        <dbReference type="EMBL" id="KAF9475744.1"/>
    </source>
</evidence>
<proteinExistence type="predicted"/>
<accession>A0A9P5YUL6</accession>
<feature type="transmembrane region" description="Helical" evidence="1">
    <location>
        <begin position="20"/>
        <end position="45"/>
    </location>
</feature>
<dbReference type="AlphaFoldDB" id="A0A9P5YUL6"/>
<feature type="transmembrane region" description="Helical" evidence="1">
    <location>
        <begin position="94"/>
        <end position="114"/>
    </location>
</feature>
<feature type="transmembrane region" description="Helical" evidence="1">
    <location>
        <begin position="121"/>
        <end position="140"/>
    </location>
</feature>
<reference evidence="2" key="1">
    <citation type="submission" date="2020-11" db="EMBL/GenBank/DDBJ databases">
        <authorList>
            <consortium name="DOE Joint Genome Institute"/>
            <person name="Ahrendt S."/>
            <person name="Riley R."/>
            <person name="Andreopoulos W."/>
            <person name="Labutti K."/>
            <person name="Pangilinan J."/>
            <person name="Ruiz-Duenas F.J."/>
            <person name="Barrasa J.M."/>
            <person name="Sanchez-Garcia M."/>
            <person name="Camarero S."/>
            <person name="Miyauchi S."/>
            <person name="Serrano A."/>
            <person name="Linde D."/>
            <person name="Babiker R."/>
            <person name="Drula E."/>
            <person name="Ayuso-Fernandez I."/>
            <person name="Pacheco R."/>
            <person name="Padilla G."/>
            <person name="Ferreira P."/>
            <person name="Barriuso J."/>
            <person name="Kellner H."/>
            <person name="Castanera R."/>
            <person name="Alfaro M."/>
            <person name="Ramirez L."/>
            <person name="Pisabarro A.G."/>
            <person name="Kuo A."/>
            <person name="Tritt A."/>
            <person name="Lipzen A."/>
            <person name="He G."/>
            <person name="Yan M."/>
            <person name="Ng V."/>
            <person name="Cullen D."/>
            <person name="Martin F."/>
            <person name="Rosso M.-N."/>
            <person name="Henrissat B."/>
            <person name="Hibbett D."/>
            <person name="Martinez A.T."/>
            <person name="Grigoriev I.V."/>
        </authorList>
    </citation>
    <scope>NUCLEOTIDE SEQUENCE</scope>
    <source>
        <strain evidence="2">CIRM-BRFM 674</strain>
    </source>
</reference>
<name>A0A9P5YUL6_9AGAR</name>
<keyword evidence="3" id="KW-1185">Reference proteome</keyword>
<evidence type="ECO:0000256" key="1">
    <source>
        <dbReference type="SAM" id="Phobius"/>
    </source>
</evidence>
<dbReference type="OrthoDB" id="3226582at2759"/>
<feature type="transmembrane region" description="Helical" evidence="1">
    <location>
        <begin position="52"/>
        <end position="78"/>
    </location>
</feature>
<comment type="caution">
    <text evidence="2">The sequence shown here is derived from an EMBL/GenBank/DDBJ whole genome shotgun (WGS) entry which is preliminary data.</text>
</comment>
<feature type="transmembrane region" description="Helical" evidence="1">
    <location>
        <begin position="224"/>
        <end position="243"/>
    </location>
</feature>
<organism evidence="2 3">
    <name type="scientific">Pholiota conissans</name>
    <dbReference type="NCBI Taxonomy" id="109636"/>
    <lineage>
        <taxon>Eukaryota</taxon>
        <taxon>Fungi</taxon>
        <taxon>Dikarya</taxon>
        <taxon>Basidiomycota</taxon>
        <taxon>Agaricomycotina</taxon>
        <taxon>Agaricomycetes</taxon>
        <taxon>Agaricomycetidae</taxon>
        <taxon>Agaricales</taxon>
        <taxon>Agaricineae</taxon>
        <taxon>Strophariaceae</taxon>
        <taxon>Pholiota</taxon>
    </lineage>
</organism>